<keyword evidence="1" id="KW-0653">Protein transport</keyword>
<dbReference type="Pfam" id="PF02136">
    <property type="entry name" value="NTF2"/>
    <property type="match status" value="1"/>
</dbReference>
<protein>
    <recommendedName>
        <fullName evidence="1">Nuclear transport factor 2</fullName>
        <shortName evidence="1">NTF-2</shortName>
    </recommendedName>
</protein>
<evidence type="ECO:0000256" key="1">
    <source>
        <dbReference type="RuleBase" id="RU369002"/>
    </source>
</evidence>
<dbReference type="SUPFAM" id="SSF54427">
    <property type="entry name" value="NTF2-like"/>
    <property type="match status" value="1"/>
</dbReference>
<evidence type="ECO:0000313" key="3">
    <source>
        <dbReference type="EMBL" id="MES1919324.1"/>
    </source>
</evidence>
<proteinExistence type="predicted"/>
<dbReference type="PROSITE" id="PS50177">
    <property type="entry name" value="NTF2_DOMAIN"/>
    <property type="match status" value="1"/>
</dbReference>
<dbReference type="InterPro" id="IPR018222">
    <property type="entry name" value="Nuclear_transport_factor_2_euk"/>
</dbReference>
<feature type="domain" description="NTF2" evidence="2">
    <location>
        <begin position="9"/>
        <end position="124"/>
    </location>
</feature>
<dbReference type="InterPro" id="IPR032710">
    <property type="entry name" value="NTF2-like_dom_sf"/>
</dbReference>
<dbReference type="InterPro" id="IPR002075">
    <property type="entry name" value="NTF2_dom"/>
</dbReference>
<dbReference type="CDD" id="cd00780">
    <property type="entry name" value="NTF2"/>
    <property type="match status" value="1"/>
</dbReference>
<comment type="subcellular location">
    <subcellularLocation>
        <location evidence="1">Cytoplasm</location>
    </subcellularLocation>
    <subcellularLocation>
        <location evidence="1">Nucleus</location>
    </subcellularLocation>
</comment>
<dbReference type="Gene3D" id="3.10.450.50">
    <property type="match status" value="1"/>
</dbReference>
<keyword evidence="1" id="KW-0963">Cytoplasm</keyword>
<dbReference type="PANTHER" id="PTHR12612">
    <property type="entry name" value="NUCLEAR TRANSPORT FACTOR 2"/>
    <property type="match status" value="1"/>
</dbReference>
<reference evidence="3 4" key="1">
    <citation type="journal article" date="2024" name="BMC Biol.">
        <title>Comparative genomics of Ascetosporea gives new insight into the evolutionary basis for animal parasitism in Rhizaria.</title>
        <authorList>
            <person name="Hiltunen Thoren M."/>
            <person name="Onut-Brannstrom I."/>
            <person name="Alfjorden A."/>
            <person name="Peckova H."/>
            <person name="Swords F."/>
            <person name="Hooper C."/>
            <person name="Holzer A.S."/>
            <person name="Bass D."/>
            <person name="Burki F."/>
        </authorList>
    </citation>
    <scope>NUCLEOTIDE SEQUENCE [LARGE SCALE GENOMIC DNA]</scope>
    <source>
        <strain evidence="3">20-A016</strain>
    </source>
</reference>
<keyword evidence="1" id="KW-0539">Nucleus</keyword>
<keyword evidence="1" id="KW-0813">Transport</keyword>
<comment type="function">
    <text evidence="1">Has a role in nuclear-cytoplasmic transport of proteins and mRNAs.</text>
</comment>
<accession>A0ABV2AI12</accession>
<organism evidence="3 4">
    <name type="scientific">Bonamia ostreae</name>
    <dbReference type="NCBI Taxonomy" id="126728"/>
    <lineage>
        <taxon>Eukaryota</taxon>
        <taxon>Sar</taxon>
        <taxon>Rhizaria</taxon>
        <taxon>Endomyxa</taxon>
        <taxon>Ascetosporea</taxon>
        <taxon>Haplosporida</taxon>
        <taxon>Bonamia</taxon>
    </lineage>
</organism>
<evidence type="ECO:0000259" key="2">
    <source>
        <dbReference type="PROSITE" id="PS50177"/>
    </source>
</evidence>
<dbReference type="EMBL" id="JBDODL010000256">
    <property type="protein sequence ID" value="MES1919324.1"/>
    <property type="molecule type" value="Genomic_DNA"/>
</dbReference>
<dbReference type="InterPro" id="IPR045875">
    <property type="entry name" value="NTF2"/>
</dbReference>
<evidence type="ECO:0000313" key="4">
    <source>
        <dbReference type="Proteomes" id="UP001439008"/>
    </source>
</evidence>
<sequence>MNQSDVQNLAKNFLSSFYGKYEEDRTSLDQFFSNQSMASIEGTHAMGKANIKNAFINQIKANKIRHQVTTFDAHPLPDGAVFIMVTGKLRIDNDANAVNYSESFLLKKDPSIGNYYIHSNIFRINYG</sequence>
<keyword evidence="4" id="KW-1185">Reference proteome</keyword>
<name>A0ABV2AI12_9EUKA</name>
<gene>
    <name evidence="3" type="primary">NTF2</name>
    <name evidence="3" type="ORF">MHBO_001175</name>
</gene>
<dbReference type="Proteomes" id="UP001439008">
    <property type="component" value="Unassembled WGS sequence"/>
</dbReference>
<comment type="caution">
    <text evidence="3">The sequence shown here is derived from an EMBL/GenBank/DDBJ whole genome shotgun (WGS) entry which is preliminary data.</text>
</comment>